<sequence>MGFLFNVREETDVARLAPTTRLIPRTVDHEDLDVLDARHGRTRAGSAPFLVVFMVPDTVAGVTSAFRYRQGTDTWADATTTNCPVGEVERAIGQKPAVLIGGSLFFRTLETEGRILRYDLLAERLSLIKPASMAQVPCRDYKLLPGADGRLLLAKVQLSTLLLWETVVPPNRTRYSGTYAVGFSEVHQVLYFTTGKEFHSVQLKSRRISDRIFISGSLDNTVVPFVSFVTAGMLIFAGLANLRVANDQFNIVMGIRDLRY</sequence>
<evidence type="ECO:0000313" key="2">
    <source>
        <dbReference type="EMBL" id="PUZ42786.1"/>
    </source>
</evidence>
<dbReference type="STRING" id="1504633.A0A2T7CHF3"/>
<dbReference type="AlphaFoldDB" id="A0A2T7CHF3"/>
<keyword evidence="1" id="KW-1133">Transmembrane helix</keyword>
<dbReference type="PANTHER" id="PTHR33186:SF28">
    <property type="entry name" value="F-BOX DOMAIN-CONTAINING PROTEIN"/>
    <property type="match status" value="1"/>
</dbReference>
<evidence type="ECO:0000256" key="1">
    <source>
        <dbReference type="SAM" id="Phobius"/>
    </source>
</evidence>
<organism evidence="2 3">
    <name type="scientific">Panicum hallii var. hallii</name>
    <dbReference type="NCBI Taxonomy" id="1504633"/>
    <lineage>
        <taxon>Eukaryota</taxon>
        <taxon>Viridiplantae</taxon>
        <taxon>Streptophyta</taxon>
        <taxon>Embryophyta</taxon>
        <taxon>Tracheophyta</taxon>
        <taxon>Spermatophyta</taxon>
        <taxon>Magnoliopsida</taxon>
        <taxon>Liliopsida</taxon>
        <taxon>Poales</taxon>
        <taxon>Poaceae</taxon>
        <taxon>PACMAD clade</taxon>
        <taxon>Panicoideae</taxon>
        <taxon>Panicodae</taxon>
        <taxon>Paniceae</taxon>
        <taxon>Panicinae</taxon>
        <taxon>Panicum</taxon>
        <taxon>Panicum sect. Panicum</taxon>
    </lineage>
</organism>
<keyword evidence="3" id="KW-1185">Reference proteome</keyword>
<keyword evidence="1" id="KW-0812">Transmembrane</keyword>
<dbReference type="OrthoDB" id="10662378at2759"/>
<gene>
    <name evidence="2" type="ORF">GQ55_9G609800</name>
</gene>
<dbReference type="EMBL" id="CM009757">
    <property type="protein sequence ID" value="PUZ42786.1"/>
    <property type="molecule type" value="Genomic_DNA"/>
</dbReference>
<keyword evidence="1" id="KW-0472">Membrane</keyword>
<feature type="transmembrane region" description="Helical" evidence="1">
    <location>
        <begin position="222"/>
        <end position="242"/>
    </location>
</feature>
<accession>A0A2T7CHF3</accession>
<evidence type="ECO:0000313" key="3">
    <source>
        <dbReference type="Proteomes" id="UP000244336"/>
    </source>
</evidence>
<proteinExistence type="predicted"/>
<protein>
    <submittedName>
        <fullName evidence="2">Uncharacterized protein</fullName>
    </submittedName>
</protein>
<name>A0A2T7CHF3_9POAL</name>
<dbReference type="PANTHER" id="PTHR33186">
    <property type="entry name" value="OS10G0136150 PROTEIN-RELATED"/>
    <property type="match status" value="1"/>
</dbReference>
<reference evidence="2 3" key="1">
    <citation type="submission" date="2018-04" db="EMBL/GenBank/DDBJ databases">
        <title>WGS assembly of Panicum hallii var. hallii HAL2.</title>
        <authorList>
            <person name="Lovell J."/>
            <person name="Jenkins J."/>
            <person name="Lowry D."/>
            <person name="Mamidi S."/>
            <person name="Sreedasyam A."/>
            <person name="Weng X."/>
            <person name="Barry K."/>
            <person name="Bonette J."/>
            <person name="Campitelli B."/>
            <person name="Daum C."/>
            <person name="Gordon S."/>
            <person name="Gould B."/>
            <person name="Lipzen A."/>
            <person name="MacQueen A."/>
            <person name="Palacio-Mejia J."/>
            <person name="Plott C."/>
            <person name="Shakirov E."/>
            <person name="Shu S."/>
            <person name="Yoshinaga Y."/>
            <person name="Zane M."/>
            <person name="Rokhsar D."/>
            <person name="Grimwood J."/>
            <person name="Schmutz J."/>
            <person name="Juenger T."/>
        </authorList>
    </citation>
    <scope>NUCLEOTIDE SEQUENCE [LARGE SCALE GENOMIC DNA]</scope>
    <source>
        <strain evidence="3">cv. HAL2</strain>
    </source>
</reference>
<dbReference type="Gramene" id="PUZ42786">
    <property type="protein sequence ID" value="PUZ42786"/>
    <property type="gene ID" value="GQ55_9G609800"/>
</dbReference>
<dbReference type="Proteomes" id="UP000244336">
    <property type="component" value="Chromosome 9"/>
</dbReference>